<accession>A0ABZ2C246</accession>
<dbReference type="PANTHER" id="PTHR32060">
    <property type="entry name" value="TAIL-SPECIFIC PROTEASE"/>
    <property type="match status" value="1"/>
</dbReference>
<dbReference type="Gene3D" id="2.30.42.10">
    <property type="match status" value="1"/>
</dbReference>
<evidence type="ECO:0000256" key="4">
    <source>
        <dbReference type="ARBA" id="ARBA00022825"/>
    </source>
</evidence>
<dbReference type="CDD" id="cd07560">
    <property type="entry name" value="Peptidase_S41_CPP"/>
    <property type="match status" value="1"/>
</dbReference>
<dbReference type="SMART" id="SM00228">
    <property type="entry name" value="PDZ"/>
    <property type="match status" value="1"/>
</dbReference>
<dbReference type="NCBIfam" id="TIGR00225">
    <property type="entry name" value="prc"/>
    <property type="match status" value="1"/>
</dbReference>
<dbReference type="SUPFAM" id="SSF52096">
    <property type="entry name" value="ClpP/crotonase"/>
    <property type="match status" value="1"/>
</dbReference>
<proteinExistence type="inferred from homology"/>
<dbReference type="InterPro" id="IPR004447">
    <property type="entry name" value="Peptidase_S41A"/>
</dbReference>
<evidence type="ECO:0000313" key="8">
    <source>
        <dbReference type="EMBL" id="WVX65870.1"/>
    </source>
</evidence>
<protein>
    <submittedName>
        <fullName evidence="8">S41 family peptidase</fullName>
    </submittedName>
</protein>
<gene>
    <name evidence="8" type="ORF">Bealeia1_00036</name>
</gene>
<dbReference type="SMART" id="SM00245">
    <property type="entry name" value="TSPc"/>
    <property type="match status" value="1"/>
</dbReference>
<sequence>MIRKNLTYIGFFIFALGIANYSMVADAPKTSTKPSPKTKDAAEAQTIPPINAQLFDEVLGKVRADFVDKVDEDKLLGGALNGMLTALDPHSAYLDPKEYKELQEQTKGEFGGLGIEVTMEDGVVKVVSPIDDTPAFKAGIEAGDLIIMIDKKPVMGLTINQAVDLMRGEPGKKVVLKIKRAHKDPFDVTVTREIIKVQPIKSRVEGNVGYIRISTFGEKTAPMLKDAILDIKKKLGNKLEGFVLDLRNDPGGLLDAAIESADHFLKEGEVVSTRGKDPKNNVSFKAQGEDLAEGYPIVVLINSGSASASEILAGALQDHHRAVVAGTKSFGKGSVQLIIPMVNGGAIKLTVARYYTPSGRSIQATGIEPDIIVEQVANLEKIKEDERIREADFIGALKNEHTPPKPNPEAEEPKDLETEVIDPVTGKKKEEVKDYQLLRAIDIVRAMYLAQKNPSK</sequence>
<evidence type="ECO:0000259" key="7">
    <source>
        <dbReference type="PROSITE" id="PS50106"/>
    </source>
</evidence>
<dbReference type="InterPro" id="IPR036034">
    <property type="entry name" value="PDZ_sf"/>
</dbReference>
<evidence type="ECO:0000256" key="5">
    <source>
        <dbReference type="RuleBase" id="RU004404"/>
    </source>
</evidence>
<feature type="region of interest" description="Disordered" evidence="6">
    <location>
        <begin position="397"/>
        <end position="425"/>
    </location>
</feature>
<dbReference type="InterPro" id="IPR001478">
    <property type="entry name" value="PDZ"/>
</dbReference>
<dbReference type="RefSeq" id="WP_331256439.1">
    <property type="nucleotide sequence ID" value="NZ_CP133270.1"/>
</dbReference>
<dbReference type="SUPFAM" id="SSF50156">
    <property type="entry name" value="PDZ domain-like"/>
    <property type="match status" value="1"/>
</dbReference>
<evidence type="ECO:0000313" key="9">
    <source>
        <dbReference type="Proteomes" id="UP001330434"/>
    </source>
</evidence>
<name>A0ABZ2C246_9PROT</name>
<keyword evidence="4 5" id="KW-0720">Serine protease</keyword>
<evidence type="ECO:0000256" key="1">
    <source>
        <dbReference type="ARBA" id="ARBA00009179"/>
    </source>
</evidence>
<comment type="similarity">
    <text evidence="1 5">Belongs to the peptidase S41A family.</text>
</comment>
<evidence type="ECO:0000256" key="2">
    <source>
        <dbReference type="ARBA" id="ARBA00022670"/>
    </source>
</evidence>
<dbReference type="Pfam" id="PF13180">
    <property type="entry name" value="PDZ_2"/>
    <property type="match status" value="1"/>
</dbReference>
<dbReference type="Gene3D" id="3.90.226.10">
    <property type="entry name" value="2-enoyl-CoA Hydratase, Chain A, domain 1"/>
    <property type="match status" value="1"/>
</dbReference>
<dbReference type="InterPro" id="IPR055210">
    <property type="entry name" value="CtpA/B_N"/>
</dbReference>
<dbReference type="Pfam" id="PF03572">
    <property type="entry name" value="Peptidase_S41"/>
    <property type="match status" value="1"/>
</dbReference>
<dbReference type="PANTHER" id="PTHR32060:SF30">
    <property type="entry name" value="CARBOXY-TERMINAL PROCESSING PROTEASE CTPA"/>
    <property type="match status" value="1"/>
</dbReference>
<dbReference type="InterPro" id="IPR005151">
    <property type="entry name" value="Tail-specific_protease"/>
</dbReference>
<keyword evidence="3 5" id="KW-0378">Hydrolase</keyword>
<reference evidence="8 9" key="1">
    <citation type="journal article" date="2024" name="Environ. Microbiol.">
        <title>Novel evolutionary insights on the interactions of the Holosporales (Alphaproteobacteria) with eukaryotic hosts from comparative genomics.</title>
        <authorList>
            <person name="Giovannini M."/>
            <person name="Petroni G."/>
            <person name="Castelli M."/>
        </authorList>
    </citation>
    <scope>NUCLEOTIDE SEQUENCE [LARGE SCALE GENOMIC DNA]</scope>
    <source>
        <strain evidence="8 9">US_Bl 15I1</strain>
    </source>
</reference>
<evidence type="ECO:0000256" key="3">
    <source>
        <dbReference type="ARBA" id="ARBA00022801"/>
    </source>
</evidence>
<dbReference type="Pfam" id="PF22694">
    <property type="entry name" value="CtpB_N-like"/>
    <property type="match status" value="1"/>
</dbReference>
<dbReference type="PROSITE" id="PS50106">
    <property type="entry name" value="PDZ"/>
    <property type="match status" value="1"/>
</dbReference>
<dbReference type="CDD" id="cd06782">
    <property type="entry name" value="cpPDZ_CPP-like"/>
    <property type="match status" value="1"/>
</dbReference>
<dbReference type="Proteomes" id="UP001330434">
    <property type="component" value="Chromosome"/>
</dbReference>
<organism evidence="8 9">
    <name type="scientific">Candidatus Bealeia paramacronuclearis</name>
    <dbReference type="NCBI Taxonomy" id="1921001"/>
    <lineage>
        <taxon>Bacteria</taxon>
        <taxon>Pseudomonadati</taxon>
        <taxon>Pseudomonadota</taxon>
        <taxon>Alphaproteobacteria</taxon>
        <taxon>Holosporales</taxon>
        <taxon>Holosporaceae</taxon>
        <taxon>Candidatus Bealeia</taxon>
    </lineage>
</organism>
<keyword evidence="2 5" id="KW-0645">Protease</keyword>
<evidence type="ECO:0000256" key="6">
    <source>
        <dbReference type="SAM" id="MobiDB-lite"/>
    </source>
</evidence>
<dbReference type="InterPro" id="IPR029045">
    <property type="entry name" value="ClpP/crotonase-like_dom_sf"/>
</dbReference>
<feature type="domain" description="PDZ" evidence="7">
    <location>
        <begin position="99"/>
        <end position="181"/>
    </location>
</feature>
<keyword evidence="9" id="KW-1185">Reference proteome</keyword>
<dbReference type="EMBL" id="CP133270">
    <property type="protein sequence ID" value="WVX65870.1"/>
    <property type="molecule type" value="Genomic_DNA"/>
</dbReference>
<dbReference type="Gene3D" id="3.30.750.44">
    <property type="match status" value="1"/>
</dbReference>